<evidence type="ECO:0000313" key="2">
    <source>
        <dbReference type="Proteomes" id="UP000583800"/>
    </source>
</evidence>
<comment type="caution">
    <text evidence="1">The sequence shown here is derived from an EMBL/GenBank/DDBJ whole genome shotgun (WGS) entry which is preliminary data.</text>
</comment>
<sequence length="56" mass="6066">MHFVDALGPLRSGDELVDRLAFTMHEATLGELVKGLTSLGGPALEDLGLYRGGRRR</sequence>
<proteinExistence type="predicted"/>
<evidence type="ECO:0000313" key="1">
    <source>
        <dbReference type="EMBL" id="MBB6345542.1"/>
    </source>
</evidence>
<keyword evidence="2" id="KW-1185">Reference proteome</keyword>
<protein>
    <submittedName>
        <fullName evidence="1">Uncharacterized protein</fullName>
    </submittedName>
</protein>
<dbReference type="AlphaFoldDB" id="A0A7X0EV76"/>
<dbReference type="RefSeq" id="WP_185083471.1">
    <property type="nucleotide sequence ID" value="NZ_JACHJB010000001.1"/>
</dbReference>
<reference evidence="1 2" key="1">
    <citation type="submission" date="2020-08" db="EMBL/GenBank/DDBJ databases">
        <title>Sequencing the genomes of 1000 actinobacteria strains.</title>
        <authorList>
            <person name="Klenk H.-P."/>
        </authorList>
    </citation>
    <scope>NUCLEOTIDE SEQUENCE [LARGE SCALE GENOMIC DNA]</scope>
    <source>
        <strain evidence="1 2">DSM 45913</strain>
    </source>
</reference>
<name>A0A7X0EV76_9ACTN</name>
<dbReference type="Proteomes" id="UP000583800">
    <property type="component" value="Unassembled WGS sequence"/>
</dbReference>
<organism evidence="1 2">
    <name type="scientific">Nonomuraea muscovyensis</name>
    <dbReference type="NCBI Taxonomy" id="1124761"/>
    <lineage>
        <taxon>Bacteria</taxon>
        <taxon>Bacillati</taxon>
        <taxon>Actinomycetota</taxon>
        <taxon>Actinomycetes</taxon>
        <taxon>Streptosporangiales</taxon>
        <taxon>Streptosporangiaceae</taxon>
        <taxon>Nonomuraea</taxon>
    </lineage>
</organism>
<dbReference type="EMBL" id="JACHJB010000001">
    <property type="protein sequence ID" value="MBB6345542.1"/>
    <property type="molecule type" value="Genomic_DNA"/>
</dbReference>
<accession>A0A7X0EV76</accession>
<gene>
    <name evidence="1" type="ORF">FHU36_002051</name>
</gene>